<gene>
    <name evidence="1" type="ORF">S12H4_40184</name>
</gene>
<feature type="non-terminal residue" evidence="1">
    <location>
        <position position="1"/>
    </location>
</feature>
<reference evidence="1" key="1">
    <citation type="journal article" date="2014" name="Front. Microbiol.">
        <title>High frequency of phylogenetically diverse reductive dehalogenase-homologous genes in deep subseafloor sedimentary metagenomes.</title>
        <authorList>
            <person name="Kawai M."/>
            <person name="Futagami T."/>
            <person name="Toyoda A."/>
            <person name="Takaki Y."/>
            <person name="Nishi S."/>
            <person name="Hori S."/>
            <person name="Arai W."/>
            <person name="Tsubouchi T."/>
            <person name="Morono Y."/>
            <person name="Uchiyama I."/>
            <person name="Ito T."/>
            <person name="Fujiyama A."/>
            <person name="Inagaki F."/>
            <person name="Takami H."/>
        </authorList>
    </citation>
    <scope>NUCLEOTIDE SEQUENCE</scope>
    <source>
        <strain evidence="1">Expedition CK06-06</strain>
    </source>
</reference>
<name>X1SDL0_9ZZZZ</name>
<dbReference type="EMBL" id="BARW01024369">
    <property type="protein sequence ID" value="GAI91038.1"/>
    <property type="molecule type" value="Genomic_DNA"/>
</dbReference>
<dbReference type="AlphaFoldDB" id="X1SDL0"/>
<sequence length="263" mass="30181">YLVPVLIHGDDRFLVCFQQAVEIMLNKGTYTLKDPLRALASLLNEQDLESASAYLDLLCDTFSQNLSYVQCQHFAYILPRAVRSFSSNRRVWQIKQLQRVTRADFRLTDPFLDGLEKGLHLLSKEALSSFVSQGLDKLKQNRKLAAKFISLESKLGIDTFTDMQVTVPISQVQHQLTRYIRARTGLPISVRPLSLLSNSSITEHGEKTFVLSDGKYIYLPDEISLFPHKTENTMLYKCLARLEAGHYEFNTFDFDLEKAFERC</sequence>
<organism evidence="1">
    <name type="scientific">marine sediment metagenome</name>
    <dbReference type="NCBI Taxonomy" id="412755"/>
    <lineage>
        <taxon>unclassified sequences</taxon>
        <taxon>metagenomes</taxon>
        <taxon>ecological metagenomes</taxon>
    </lineage>
</organism>
<proteinExistence type="predicted"/>
<protein>
    <submittedName>
        <fullName evidence="1">Uncharacterized protein</fullName>
    </submittedName>
</protein>
<accession>X1SDL0</accession>
<feature type="non-terminal residue" evidence="1">
    <location>
        <position position="263"/>
    </location>
</feature>
<comment type="caution">
    <text evidence="1">The sequence shown here is derived from an EMBL/GenBank/DDBJ whole genome shotgun (WGS) entry which is preliminary data.</text>
</comment>
<evidence type="ECO:0000313" key="1">
    <source>
        <dbReference type="EMBL" id="GAI91038.1"/>
    </source>
</evidence>